<evidence type="ECO:0000256" key="1">
    <source>
        <dbReference type="ARBA" id="ARBA00004196"/>
    </source>
</evidence>
<accession>A0ABS3RB86</accession>
<dbReference type="PANTHER" id="PTHR46847">
    <property type="entry name" value="D-ALLOSE-BINDING PERIPLASMIC PROTEIN-RELATED"/>
    <property type="match status" value="1"/>
</dbReference>
<dbReference type="RefSeq" id="WP_208271818.1">
    <property type="nucleotide sequence ID" value="NZ_BAAAGM010000029.1"/>
</dbReference>
<dbReference type="Pfam" id="PF13407">
    <property type="entry name" value="Peripla_BP_4"/>
    <property type="match status" value="1"/>
</dbReference>
<evidence type="ECO:0000256" key="3">
    <source>
        <dbReference type="ARBA" id="ARBA00022729"/>
    </source>
</evidence>
<name>A0ABS3RB86_9ACTN</name>
<evidence type="ECO:0000313" key="7">
    <source>
        <dbReference type="Proteomes" id="UP000666915"/>
    </source>
</evidence>
<feature type="domain" description="Periplasmic binding protein" evidence="5">
    <location>
        <begin position="71"/>
        <end position="332"/>
    </location>
</feature>
<evidence type="ECO:0000313" key="6">
    <source>
        <dbReference type="EMBL" id="MBO2443505.1"/>
    </source>
</evidence>
<dbReference type="Proteomes" id="UP000666915">
    <property type="component" value="Unassembled WGS sequence"/>
</dbReference>
<dbReference type="InterPro" id="IPR028082">
    <property type="entry name" value="Peripla_BP_I"/>
</dbReference>
<sequence length="358" mass="37236">MFVLSRSRAIAVAGASLALLASLAACNGNDAGAAGAGGGGGAGVNAPPPTPPAGVAKFEDAKPGSGAGLTIGFTQLNLSVGFPQDVQRGVEEQAKKAGAKLITCDSKADAAVALDCAKQFKTQKAQGLITFQADAGAAPRICAAGPSVPVMAVDIEQKPCQTTFVGAANEYAGQLVGYNVGLYFAKQNQCKYDAFVSLESKAVGQVNELRMGGIRKGFESVCGKIHNLRTLDTGPGGLSEPAQRQMTDTLTALPGAKHVIVVGINEDVVIGALAAARAQNRLDDLYLGVQNLNPKNCVIYTAPHWLGSVAYFPEKYGQILVPNLIKAMKGEKLPAELLVPHEFVTKDTVKRYYPSYAC</sequence>
<dbReference type="PROSITE" id="PS51257">
    <property type="entry name" value="PROKAR_LIPOPROTEIN"/>
    <property type="match status" value="1"/>
</dbReference>
<dbReference type="InterPro" id="IPR025997">
    <property type="entry name" value="SBP_2_dom"/>
</dbReference>
<proteinExistence type="inferred from homology"/>
<evidence type="ECO:0000259" key="5">
    <source>
        <dbReference type="Pfam" id="PF13407"/>
    </source>
</evidence>
<reference evidence="6 7" key="1">
    <citation type="submission" date="2021-03" db="EMBL/GenBank/DDBJ databases">
        <authorList>
            <person name="Kanchanasin P."/>
            <person name="Saeng-In P."/>
            <person name="Phongsopitanun W."/>
            <person name="Yuki M."/>
            <person name="Kudo T."/>
            <person name="Ohkuma M."/>
            <person name="Tanasupawat S."/>
        </authorList>
    </citation>
    <scope>NUCLEOTIDE SEQUENCE [LARGE SCALE GENOMIC DNA]</scope>
    <source>
        <strain evidence="6 7">L46</strain>
    </source>
</reference>
<dbReference type="EMBL" id="JAGEOK010000034">
    <property type="protein sequence ID" value="MBO2443505.1"/>
    <property type="molecule type" value="Genomic_DNA"/>
</dbReference>
<keyword evidence="7" id="KW-1185">Reference proteome</keyword>
<evidence type="ECO:0000256" key="4">
    <source>
        <dbReference type="SAM" id="SignalP"/>
    </source>
</evidence>
<protein>
    <submittedName>
        <fullName evidence="6">Sugar ABC transporter substrate-binding protein</fullName>
    </submittedName>
</protein>
<evidence type="ECO:0000256" key="2">
    <source>
        <dbReference type="ARBA" id="ARBA00007639"/>
    </source>
</evidence>
<dbReference type="PANTHER" id="PTHR46847:SF1">
    <property type="entry name" value="D-ALLOSE-BINDING PERIPLASMIC PROTEIN-RELATED"/>
    <property type="match status" value="1"/>
</dbReference>
<dbReference type="CDD" id="cd01536">
    <property type="entry name" value="PBP1_ABC_sugar_binding-like"/>
    <property type="match status" value="1"/>
</dbReference>
<feature type="chain" id="PRO_5046659804" evidence="4">
    <location>
        <begin position="25"/>
        <end position="358"/>
    </location>
</feature>
<organism evidence="6 7">
    <name type="scientific">Actinomadura nitritigenes</name>
    <dbReference type="NCBI Taxonomy" id="134602"/>
    <lineage>
        <taxon>Bacteria</taxon>
        <taxon>Bacillati</taxon>
        <taxon>Actinomycetota</taxon>
        <taxon>Actinomycetes</taxon>
        <taxon>Streptosporangiales</taxon>
        <taxon>Thermomonosporaceae</taxon>
        <taxon>Actinomadura</taxon>
    </lineage>
</organism>
<comment type="similarity">
    <text evidence="2">Belongs to the bacterial solute-binding protein 2 family.</text>
</comment>
<dbReference type="SUPFAM" id="SSF53822">
    <property type="entry name" value="Periplasmic binding protein-like I"/>
    <property type="match status" value="1"/>
</dbReference>
<comment type="subcellular location">
    <subcellularLocation>
        <location evidence="1">Cell envelope</location>
    </subcellularLocation>
</comment>
<keyword evidence="3 4" id="KW-0732">Signal</keyword>
<dbReference type="Gene3D" id="3.40.50.2300">
    <property type="match status" value="2"/>
</dbReference>
<gene>
    <name evidence="6" type="ORF">J4557_38865</name>
</gene>
<comment type="caution">
    <text evidence="6">The sequence shown here is derived from an EMBL/GenBank/DDBJ whole genome shotgun (WGS) entry which is preliminary data.</text>
</comment>
<feature type="signal peptide" evidence="4">
    <location>
        <begin position="1"/>
        <end position="24"/>
    </location>
</feature>